<dbReference type="GO" id="GO:0009536">
    <property type="term" value="C:plastid"/>
    <property type="evidence" value="ECO:0007669"/>
    <property type="project" value="UniProtKB-SubCell"/>
</dbReference>
<gene>
    <name evidence="4" type="primary">PLESTBF000731</name>
    <name evidence="4" type="ORF">PLESTB_001500500</name>
</gene>
<name>A0A9W6BW24_9CHLO</name>
<dbReference type="AlphaFoldDB" id="A0A9W6BW24"/>
<dbReference type="EMBL" id="BRXU01000028">
    <property type="protein sequence ID" value="GLC59561.1"/>
    <property type="molecule type" value="Genomic_DNA"/>
</dbReference>
<evidence type="ECO:0000313" key="5">
    <source>
        <dbReference type="Proteomes" id="UP001165080"/>
    </source>
</evidence>
<comment type="subcellular location">
    <subcellularLocation>
        <location evidence="1">Plastid</location>
    </subcellularLocation>
</comment>
<evidence type="ECO:0000313" key="4">
    <source>
        <dbReference type="EMBL" id="GLC59561.1"/>
    </source>
</evidence>
<reference evidence="4 5" key="1">
    <citation type="journal article" date="2023" name="Commun. Biol.">
        <title>Reorganization of the ancestral sex-determining regions during the evolution of trioecy in Pleodorina starrii.</title>
        <authorList>
            <person name="Takahashi K."/>
            <person name="Suzuki S."/>
            <person name="Kawai-Toyooka H."/>
            <person name="Yamamoto K."/>
            <person name="Hamaji T."/>
            <person name="Ootsuki R."/>
            <person name="Yamaguchi H."/>
            <person name="Kawachi M."/>
            <person name="Higashiyama T."/>
            <person name="Nozaki H."/>
        </authorList>
    </citation>
    <scope>NUCLEOTIDE SEQUENCE [LARGE SCALE GENOMIC DNA]</scope>
    <source>
        <strain evidence="4 5">NIES-4479</strain>
    </source>
</reference>
<sequence length="282" mass="31159">MRSDMRTAQVRGSLPRHCHFSSRPLVCQRRAGIARAAAAAVTPAVDSASASNREQSKQALLDLVKFTNRGLGVRTFQRGLIEEAQVQVERFQGEDLDYSKLAGKWKLLYTTASDVLPILEAEYWLSPGPFGQFGIPRPLEVGNIYQRFTSPEEGVVENIINFKTPATSLTFTVGARYDVRSGKRIALVFENARVGELQISEAAEALIAPALLPRGSLQHMILLALREFQLKFNFRTAAQLASQAVTRRDNIAAGYLLSYLDEDMLIGRAIGLGGTFVFVREV</sequence>
<evidence type="ECO:0000256" key="2">
    <source>
        <dbReference type="ARBA" id="ARBA00022640"/>
    </source>
</evidence>
<proteinExistence type="predicted"/>
<feature type="domain" description="Plastid lipid-associated protein/fibrillin conserved" evidence="3">
    <location>
        <begin position="55"/>
        <end position="278"/>
    </location>
</feature>
<organism evidence="4 5">
    <name type="scientific">Pleodorina starrii</name>
    <dbReference type="NCBI Taxonomy" id="330485"/>
    <lineage>
        <taxon>Eukaryota</taxon>
        <taxon>Viridiplantae</taxon>
        <taxon>Chlorophyta</taxon>
        <taxon>core chlorophytes</taxon>
        <taxon>Chlorophyceae</taxon>
        <taxon>CS clade</taxon>
        <taxon>Chlamydomonadales</taxon>
        <taxon>Volvocaceae</taxon>
        <taxon>Pleodorina</taxon>
    </lineage>
</organism>
<dbReference type="Proteomes" id="UP001165080">
    <property type="component" value="Unassembled WGS sequence"/>
</dbReference>
<accession>A0A9W6BW24</accession>
<comment type="caution">
    <text evidence="4">The sequence shown here is derived from an EMBL/GenBank/DDBJ whole genome shotgun (WGS) entry which is preliminary data.</text>
</comment>
<dbReference type="Pfam" id="PF04755">
    <property type="entry name" value="PAP_fibrillin"/>
    <property type="match status" value="1"/>
</dbReference>
<keyword evidence="5" id="KW-1185">Reference proteome</keyword>
<evidence type="ECO:0000256" key="1">
    <source>
        <dbReference type="ARBA" id="ARBA00004474"/>
    </source>
</evidence>
<evidence type="ECO:0000259" key="3">
    <source>
        <dbReference type="Pfam" id="PF04755"/>
    </source>
</evidence>
<dbReference type="InterPro" id="IPR006843">
    <property type="entry name" value="PAP/fibrillin_dom"/>
</dbReference>
<dbReference type="InterPro" id="IPR039633">
    <property type="entry name" value="PAP"/>
</dbReference>
<dbReference type="PANTHER" id="PTHR31906">
    <property type="entry name" value="PLASTID-LIPID-ASSOCIATED PROTEIN 4, CHLOROPLASTIC-RELATED"/>
    <property type="match status" value="1"/>
</dbReference>
<protein>
    <recommendedName>
        <fullName evidence="3">Plastid lipid-associated protein/fibrillin conserved domain-containing protein</fullName>
    </recommendedName>
</protein>
<keyword evidence="2" id="KW-0934">Plastid</keyword>